<proteinExistence type="predicted"/>
<keyword evidence="3" id="KW-1185">Reference proteome</keyword>
<organism evidence="4">
    <name type="scientific">Haemonchus placei</name>
    <name type="common">Barber's pole worm</name>
    <dbReference type="NCBI Taxonomy" id="6290"/>
    <lineage>
        <taxon>Eukaryota</taxon>
        <taxon>Metazoa</taxon>
        <taxon>Ecdysozoa</taxon>
        <taxon>Nematoda</taxon>
        <taxon>Chromadorea</taxon>
        <taxon>Rhabditida</taxon>
        <taxon>Rhabditina</taxon>
        <taxon>Rhabditomorpha</taxon>
        <taxon>Strongyloidea</taxon>
        <taxon>Trichostrongylidae</taxon>
        <taxon>Haemonchus</taxon>
    </lineage>
</organism>
<dbReference type="SUPFAM" id="SSF56672">
    <property type="entry name" value="DNA/RNA polymerases"/>
    <property type="match status" value="1"/>
</dbReference>
<dbReference type="InterPro" id="IPR043502">
    <property type="entry name" value="DNA/RNA_pol_sf"/>
</dbReference>
<dbReference type="WBParaSite" id="HPLM_0002016401-mRNA-1">
    <property type="protein sequence ID" value="HPLM_0002016401-mRNA-1"/>
    <property type="gene ID" value="HPLM_0002016401"/>
</dbReference>
<reference evidence="4" key="1">
    <citation type="submission" date="2017-02" db="UniProtKB">
        <authorList>
            <consortium name="WormBaseParasite"/>
        </authorList>
    </citation>
    <scope>IDENTIFICATION</scope>
</reference>
<accession>A0A0N4X722</accession>
<evidence type="ECO:0000313" key="2">
    <source>
        <dbReference type="EMBL" id="VDO81826.1"/>
    </source>
</evidence>
<dbReference type="GO" id="GO:0003723">
    <property type="term" value="F:RNA binding"/>
    <property type="evidence" value="ECO:0007669"/>
    <property type="project" value="InterPro"/>
</dbReference>
<gene>
    <name evidence="2" type="ORF">HPLM_LOCUS20156</name>
</gene>
<sequence>MDKYLNWIWQMGHQKSSAIDFQTRVKALFFYQRKSGDAATAFGNTLVSMATIARFADVSGFISAYFVGHDSLLFYSQKHDDQQLVKNLSDIFNLSAKSIAKRVGYFCSTFIVDTPDGYVPIPDPLKRVERLGRHLYGVDETGLKDSLFF</sequence>
<reference evidence="2 3" key="2">
    <citation type="submission" date="2018-11" db="EMBL/GenBank/DDBJ databases">
        <authorList>
            <consortium name="Pathogen Informatics"/>
        </authorList>
    </citation>
    <scope>NUCLEOTIDE SEQUENCE [LARGE SCALE GENOMIC DNA]</scope>
    <source>
        <strain evidence="2 3">MHpl1</strain>
    </source>
</reference>
<evidence type="ECO:0000313" key="3">
    <source>
        <dbReference type="Proteomes" id="UP000268014"/>
    </source>
</evidence>
<evidence type="ECO:0000313" key="4">
    <source>
        <dbReference type="WBParaSite" id="HPLM_0002016401-mRNA-1"/>
    </source>
</evidence>
<dbReference type="Proteomes" id="UP000268014">
    <property type="component" value="Unassembled WGS sequence"/>
</dbReference>
<protein>
    <submittedName>
        <fullName evidence="4">RdRp catalytic domain-containing protein</fullName>
    </submittedName>
</protein>
<dbReference type="GO" id="GO:0006351">
    <property type="term" value="P:DNA-templated transcription"/>
    <property type="evidence" value="ECO:0007669"/>
    <property type="project" value="InterPro"/>
</dbReference>
<name>A0A0N4X722_HAEPC</name>
<dbReference type="Pfam" id="PF00978">
    <property type="entry name" value="RdRP_2"/>
    <property type="match status" value="1"/>
</dbReference>
<dbReference type="PROSITE" id="PS50507">
    <property type="entry name" value="RDRP_SSRNA_POS"/>
    <property type="match status" value="1"/>
</dbReference>
<dbReference type="InterPro" id="IPR001788">
    <property type="entry name" value="RNA-dep_RNA_pol_alsuvir"/>
</dbReference>
<dbReference type="GO" id="GO:0003968">
    <property type="term" value="F:RNA-directed RNA polymerase activity"/>
    <property type="evidence" value="ECO:0007669"/>
    <property type="project" value="InterPro"/>
</dbReference>
<feature type="domain" description="RdRp catalytic" evidence="1">
    <location>
        <begin position="1"/>
        <end position="83"/>
    </location>
</feature>
<evidence type="ECO:0000259" key="1">
    <source>
        <dbReference type="PROSITE" id="PS50507"/>
    </source>
</evidence>
<dbReference type="EMBL" id="UZAF01021908">
    <property type="protein sequence ID" value="VDO81826.1"/>
    <property type="molecule type" value="Genomic_DNA"/>
</dbReference>
<dbReference type="OrthoDB" id="9995375at2759"/>
<dbReference type="AlphaFoldDB" id="A0A0N4X722"/>
<dbReference type="GO" id="GO:0039694">
    <property type="term" value="P:viral RNA genome replication"/>
    <property type="evidence" value="ECO:0007669"/>
    <property type="project" value="InterPro"/>
</dbReference>
<dbReference type="InterPro" id="IPR007094">
    <property type="entry name" value="RNA-dir_pol_PSvirus"/>
</dbReference>